<feature type="compositionally biased region" description="Basic and acidic residues" evidence="2">
    <location>
        <begin position="105"/>
        <end position="121"/>
    </location>
</feature>
<keyword evidence="1" id="KW-0175">Coiled coil</keyword>
<feature type="region of interest" description="Disordered" evidence="2">
    <location>
        <begin position="845"/>
        <end position="918"/>
    </location>
</feature>
<evidence type="ECO:0000313" key="4">
    <source>
        <dbReference type="RefSeq" id="XP_028263771.1"/>
    </source>
</evidence>
<dbReference type="GO" id="GO:0005814">
    <property type="term" value="C:centriole"/>
    <property type="evidence" value="ECO:0007669"/>
    <property type="project" value="TreeGrafter"/>
</dbReference>
<organism evidence="3 4">
    <name type="scientific">Parambassis ranga</name>
    <name type="common">Indian glassy fish</name>
    <dbReference type="NCBI Taxonomy" id="210632"/>
    <lineage>
        <taxon>Eukaryota</taxon>
        <taxon>Metazoa</taxon>
        <taxon>Chordata</taxon>
        <taxon>Craniata</taxon>
        <taxon>Vertebrata</taxon>
        <taxon>Euteleostomi</taxon>
        <taxon>Actinopterygii</taxon>
        <taxon>Neopterygii</taxon>
        <taxon>Teleostei</taxon>
        <taxon>Neoteleostei</taxon>
        <taxon>Acanthomorphata</taxon>
        <taxon>Ovalentaria</taxon>
        <taxon>Ambassidae</taxon>
        <taxon>Parambassis</taxon>
    </lineage>
</organism>
<feature type="region of interest" description="Disordered" evidence="2">
    <location>
        <begin position="535"/>
        <end position="625"/>
    </location>
</feature>
<feature type="coiled-coil region" evidence="1">
    <location>
        <begin position="444"/>
        <end position="485"/>
    </location>
</feature>
<feature type="compositionally biased region" description="Polar residues" evidence="2">
    <location>
        <begin position="873"/>
        <end position="882"/>
    </location>
</feature>
<feature type="compositionally biased region" description="Polar residues" evidence="2">
    <location>
        <begin position="545"/>
        <end position="563"/>
    </location>
</feature>
<dbReference type="GO" id="GO:0060271">
    <property type="term" value="P:cilium assembly"/>
    <property type="evidence" value="ECO:0007669"/>
    <property type="project" value="TreeGrafter"/>
</dbReference>
<dbReference type="GO" id="GO:0005876">
    <property type="term" value="C:spindle microtubule"/>
    <property type="evidence" value="ECO:0007669"/>
    <property type="project" value="TreeGrafter"/>
</dbReference>
<dbReference type="CTD" id="284001"/>
<feature type="region of interest" description="Disordered" evidence="2">
    <location>
        <begin position="105"/>
        <end position="125"/>
    </location>
</feature>
<evidence type="ECO:0000256" key="2">
    <source>
        <dbReference type="SAM" id="MobiDB-lite"/>
    </source>
</evidence>
<evidence type="ECO:0000256" key="1">
    <source>
        <dbReference type="SAM" id="Coils"/>
    </source>
</evidence>
<dbReference type="Proteomes" id="UP000515145">
    <property type="component" value="Chromosome 6"/>
</dbReference>
<accession>A0A6P7IGB8</accession>
<feature type="compositionally biased region" description="Polar residues" evidence="2">
    <location>
        <begin position="593"/>
        <end position="621"/>
    </location>
</feature>
<sequence length="918" mass="105640">MHIDEDTGFRDLEAQLASKEREWKELQAERVHQLETFLRKTQEECSTLRKQYKQLKEDFQFNLALLDERDRELEKYDAVTARALTVEQNRHAELNRLRQQITELEEQRAREEEERQEELSTHQHTAAQLRLQLDELQRTMSGENKSQMEKYEQMKMDLQRRIKSVEAEQSQQRQEMTAAFDGELRQREHEFNLKMDEMRAIVLAHDMKVKLLSKEAEVHCQAQLQATEALKASSEFCQQMQTQLQLKNQEVKEAIAVKDYRIKELEDELKQMGVKLKEEKDEDRKKYEDVVRTLKKRDAQLQAQRQAHTEQLQKADKHIVKLQEKMEAVTAQARCTQEAQQEALKQKDESIQRLHTEVEATRAEWDKYIRQVSSETVAKDTEMITLQEREAKLRAELERSRDQTERYKQDLSAGLMRERALEQKGVQVELEWQRRCEDLKAELYLADEQLIQELTQARDQAKAELKEKEQELQNLTVLLRSVKTERDQALQGLTPRGDSLASEEICRLQEQNSVLRAVVTQMRKDMEDFTHQLHRQHEAQPAQHPGSTSIKPSVQTQTDTGPATRSKDSQADHTRPQEQEMSPSTKPLGGAAGQSNLAASTVQPTEDLQVPDSSQLHNQGLRQGGERVSAVVKQVRETQMESALASIIQQSALVHRLREENLYLQARASGLDNVRHAKDNPPLLHTRLKRAAACIAHLSRDKQQLIEMVNRLRAQAAAAGPQEPEEPERDTSTERQTDQQQGRLSVLEQLQYQLTTQELQYALKQRTYTAAEQLHPRTNNHDPVTKQPANAHQEHTGAPERPQSKENTSPLSHSGLSRLRLSSEESLRSLQELWEILDHGRSSSIFSEGEGELSRKELARPGGSGVQMMVQGSGLTQSQPPTEVQPKRNVSKTPSKTKIHKPGASGKFSNIRNYNIKE</sequence>
<dbReference type="GO" id="GO:0034451">
    <property type="term" value="C:centriolar satellite"/>
    <property type="evidence" value="ECO:0007669"/>
    <property type="project" value="TreeGrafter"/>
</dbReference>
<dbReference type="GeneID" id="114437336"/>
<feature type="compositionally biased region" description="Basic and acidic residues" evidence="2">
    <location>
        <begin position="792"/>
        <end position="804"/>
    </location>
</feature>
<dbReference type="PANTHER" id="PTHR46725">
    <property type="entry name" value="COILED-COIL DOMAIN-CONTAINING PROTEIN 57"/>
    <property type="match status" value="1"/>
</dbReference>
<feature type="coiled-coil region" evidence="1">
    <location>
        <begin position="9"/>
        <end position="58"/>
    </location>
</feature>
<dbReference type="InParanoid" id="A0A6P7IGB8"/>
<dbReference type="PANTHER" id="PTHR46725:SF1">
    <property type="entry name" value="COILED-COIL DOMAIN-CONTAINING PROTEIN 57"/>
    <property type="match status" value="1"/>
</dbReference>
<feature type="compositionally biased region" description="Polar residues" evidence="2">
    <location>
        <begin position="907"/>
        <end position="918"/>
    </location>
</feature>
<dbReference type="GO" id="GO:0007020">
    <property type="term" value="P:microtubule nucleation"/>
    <property type="evidence" value="ECO:0007669"/>
    <property type="project" value="TreeGrafter"/>
</dbReference>
<dbReference type="OrthoDB" id="568502at2759"/>
<dbReference type="GO" id="GO:0045931">
    <property type="term" value="P:positive regulation of mitotic cell cycle"/>
    <property type="evidence" value="ECO:0007669"/>
    <property type="project" value="TreeGrafter"/>
</dbReference>
<protein>
    <submittedName>
        <fullName evidence="4">Coiled-coil domain-containing protein 57</fullName>
    </submittedName>
</protein>
<reference evidence="4" key="1">
    <citation type="submission" date="2025-08" db="UniProtKB">
        <authorList>
            <consortium name="RefSeq"/>
        </authorList>
    </citation>
    <scope>IDENTIFICATION</scope>
</reference>
<feature type="coiled-coil region" evidence="1">
    <location>
        <begin position="248"/>
        <end position="410"/>
    </location>
</feature>
<dbReference type="RefSeq" id="XP_028263771.1">
    <property type="nucleotide sequence ID" value="XM_028407970.1"/>
</dbReference>
<gene>
    <name evidence="4" type="primary">ccdc57</name>
</gene>
<feature type="compositionally biased region" description="Basic and acidic residues" evidence="2">
    <location>
        <begin position="565"/>
        <end position="578"/>
    </location>
</feature>
<proteinExistence type="predicted"/>
<feature type="region of interest" description="Disordered" evidence="2">
    <location>
        <begin position="713"/>
        <end position="742"/>
    </location>
</feature>
<keyword evidence="3" id="KW-1185">Reference proteome</keyword>
<feature type="region of interest" description="Disordered" evidence="2">
    <location>
        <begin position="776"/>
        <end position="818"/>
    </location>
</feature>
<dbReference type="GO" id="GO:0007099">
    <property type="term" value="P:centriole replication"/>
    <property type="evidence" value="ECO:0007669"/>
    <property type="project" value="TreeGrafter"/>
</dbReference>
<dbReference type="InterPro" id="IPR042481">
    <property type="entry name" value="CCDC57"/>
</dbReference>
<evidence type="ECO:0000313" key="3">
    <source>
        <dbReference type="Proteomes" id="UP000515145"/>
    </source>
</evidence>
<name>A0A6P7IGB8_9TELE</name>
<dbReference type="AlphaFoldDB" id="A0A6P7IGB8"/>